<keyword evidence="5" id="KW-0012">Acyltransferase</keyword>
<keyword evidence="4" id="KW-0443">Lipid metabolism</keyword>
<feature type="non-terminal residue" evidence="7">
    <location>
        <position position="302"/>
    </location>
</feature>
<dbReference type="NCBIfam" id="TIGR01852">
    <property type="entry name" value="lipid_A_lpxA"/>
    <property type="match status" value="1"/>
</dbReference>
<evidence type="ECO:0000256" key="1">
    <source>
        <dbReference type="ARBA" id="ARBA00022516"/>
    </source>
</evidence>
<dbReference type="Gene3D" id="1.20.1180.10">
    <property type="entry name" value="Udp N-acetylglucosamine O-acyltransferase, C-terminal domain"/>
    <property type="match status" value="1"/>
</dbReference>
<dbReference type="NCBIfam" id="NF003657">
    <property type="entry name" value="PRK05289.1"/>
    <property type="match status" value="1"/>
</dbReference>
<dbReference type="Pfam" id="PF00132">
    <property type="entry name" value="Hexapep"/>
    <property type="match status" value="2"/>
</dbReference>
<dbReference type="EMBL" id="UINC01136294">
    <property type="protein sequence ID" value="SVD20978.1"/>
    <property type="molecule type" value="Genomic_DNA"/>
</dbReference>
<dbReference type="InterPro" id="IPR013114">
    <property type="entry name" value="FabA_FabZ"/>
</dbReference>
<dbReference type="InterPro" id="IPR029069">
    <property type="entry name" value="HotDog_dom_sf"/>
</dbReference>
<name>A0A382THU2_9ZZZZ</name>
<feature type="domain" description="UDP N-acetylglucosamine O-acyltransferase C-terminal" evidence="6">
    <location>
        <begin position="256"/>
        <end position="301"/>
    </location>
</feature>
<evidence type="ECO:0000256" key="5">
    <source>
        <dbReference type="ARBA" id="ARBA00023315"/>
    </source>
</evidence>
<proteinExistence type="predicted"/>
<dbReference type="InterPro" id="IPR010137">
    <property type="entry name" value="Lipid_A_LpxA"/>
</dbReference>
<keyword evidence="1" id="KW-0444">Lipid biosynthesis</keyword>
<dbReference type="GO" id="GO:0016020">
    <property type="term" value="C:membrane"/>
    <property type="evidence" value="ECO:0007669"/>
    <property type="project" value="GOC"/>
</dbReference>
<evidence type="ECO:0000313" key="7">
    <source>
        <dbReference type="EMBL" id="SVD20978.1"/>
    </source>
</evidence>
<dbReference type="InterPro" id="IPR001451">
    <property type="entry name" value="Hexapep"/>
</dbReference>
<dbReference type="Pfam" id="PF07977">
    <property type="entry name" value="FabA"/>
    <property type="match status" value="1"/>
</dbReference>
<dbReference type="GO" id="GO:0008780">
    <property type="term" value="F:acyl-[acyl-carrier-protein]-UDP-N-acetylglucosamine O-acyltransferase activity"/>
    <property type="evidence" value="ECO:0007669"/>
    <property type="project" value="InterPro"/>
</dbReference>
<dbReference type="Gene3D" id="2.160.10.10">
    <property type="entry name" value="Hexapeptide repeat proteins"/>
    <property type="match status" value="1"/>
</dbReference>
<dbReference type="SUPFAM" id="SSF51161">
    <property type="entry name" value="Trimeric LpxA-like enzymes"/>
    <property type="match status" value="1"/>
</dbReference>
<dbReference type="PANTHER" id="PTHR43480">
    <property type="entry name" value="ACYL-[ACYL-CARRIER-PROTEIN]--UDP-N-ACETYLGLUCOSAMINE O-ACYLTRANSFERASE"/>
    <property type="match status" value="1"/>
</dbReference>
<dbReference type="CDD" id="cd03351">
    <property type="entry name" value="LbH_UDP-GlcNAc_AT"/>
    <property type="match status" value="1"/>
</dbReference>
<evidence type="ECO:0000256" key="4">
    <source>
        <dbReference type="ARBA" id="ARBA00023098"/>
    </source>
</evidence>
<sequence>MVQVATLLLLEDQDGTQNARALLRGVNNAKFRRQVLPGDRLRLEVTLADRQTDFAVMQGVATVDTNTVAEAELLIGVEESAAEIDPTAIVHQGAVIGSGTVVGPHAVIGPNVRIGKRCRVGASAAIDGDTEIGDDCKIFPFTSVGLVPQDLKFSGEHTRLVVGHRNVFREFVTVHRGTRGGGGLTKIGDDNVFMAYAHVAHDCIIGNRTIFGNGATLGGHVVVEDEAAISAYSGVHQFCRVGRQAFIGGYSVVTKDALPYGKTVGNRARIYGLNTIGLVRRSCSPETIAKLKRAYRYLLQSK</sequence>
<dbReference type="Pfam" id="PF13720">
    <property type="entry name" value="Acetyltransf_11"/>
    <property type="match status" value="1"/>
</dbReference>
<gene>
    <name evidence="7" type="ORF">METZ01_LOCUS373832</name>
</gene>
<dbReference type="InterPro" id="IPR037157">
    <property type="entry name" value="Acetyltransf_C_sf"/>
</dbReference>
<dbReference type="InterPro" id="IPR029098">
    <property type="entry name" value="Acetyltransf_C"/>
</dbReference>
<organism evidence="7">
    <name type="scientific">marine metagenome</name>
    <dbReference type="NCBI Taxonomy" id="408172"/>
    <lineage>
        <taxon>unclassified sequences</taxon>
        <taxon>metagenomes</taxon>
        <taxon>ecological metagenomes</taxon>
    </lineage>
</organism>
<dbReference type="Gene3D" id="3.10.129.10">
    <property type="entry name" value="Hotdog Thioesterase"/>
    <property type="match status" value="1"/>
</dbReference>
<reference evidence="7" key="1">
    <citation type="submission" date="2018-05" db="EMBL/GenBank/DDBJ databases">
        <authorList>
            <person name="Lanie J.A."/>
            <person name="Ng W.-L."/>
            <person name="Kazmierczak K.M."/>
            <person name="Andrzejewski T.M."/>
            <person name="Davidsen T.M."/>
            <person name="Wayne K.J."/>
            <person name="Tettelin H."/>
            <person name="Glass J.I."/>
            <person name="Rusch D."/>
            <person name="Podicherti R."/>
            <person name="Tsui H.-C.T."/>
            <person name="Winkler M.E."/>
        </authorList>
    </citation>
    <scope>NUCLEOTIDE SEQUENCE</scope>
</reference>
<accession>A0A382THU2</accession>
<keyword evidence="3" id="KW-0808">Transferase</keyword>
<evidence type="ECO:0000256" key="3">
    <source>
        <dbReference type="ARBA" id="ARBA00022679"/>
    </source>
</evidence>
<dbReference type="PANTHER" id="PTHR43480:SF1">
    <property type="entry name" value="ACYL-[ACYL-CARRIER-PROTEIN]--UDP-N-ACETYLGLUCOSAMINE O-ACYLTRANSFERASE, MITOCHONDRIAL-RELATED"/>
    <property type="match status" value="1"/>
</dbReference>
<dbReference type="InterPro" id="IPR011004">
    <property type="entry name" value="Trimer_LpxA-like_sf"/>
</dbReference>
<evidence type="ECO:0000256" key="2">
    <source>
        <dbReference type="ARBA" id="ARBA00022556"/>
    </source>
</evidence>
<keyword evidence="2" id="KW-0441">Lipid A biosynthesis</keyword>
<evidence type="ECO:0000259" key="6">
    <source>
        <dbReference type="Pfam" id="PF13720"/>
    </source>
</evidence>
<dbReference type="AlphaFoldDB" id="A0A382THU2"/>
<protein>
    <recommendedName>
        <fullName evidence="6">UDP N-acetylglucosamine O-acyltransferase C-terminal domain-containing protein</fullName>
    </recommendedName>
</protein>
<dbReference type="SUPFAM" id="SSF54637">
    <property type="entry name" value="Thioesterase/thiol ester dehydrase-isomerase"/>
    <property type="match status" value="1"/>
</dbReference>
<dbReference type="GO" id="GO:0009245">
    <property type="term" value="P:lipid A biosynthetic process"/>
    <property type="evidence" value="ECO:0007669"/>
    <property type="project" value="UniProtKB-KW"/>
</dbReference>